<reference evidence="4" key="1">
    <citation type="submission" date="2018-10" db="EMBL/GenBank/DDBJ databases">
        <title>Fifty Aureobasidium pullulans genomes reveal a recombining polyextremotolerant generalist.</title>
        <authorList>
            <person name="Gostincar C."/>
            <person name="Turk M."/>
            <person name="Zajc J."/>
            <person name="Gunde-Cimerman N."/>
        </authorList>
    </citation>
    <scope>NUCLEOTIDE SEQUENCE [LARGE SCALE GENOMIC DNA]</scope>
    <source>
        <strain evidence="4">EXF-10085</strain>
    </source>
</reference>
<dbReference type="GO" id="GO:0033389">
    <property type="term" value="P:putrescine biosynthetic process from arginine, via agmatine"/>
    <property type="evidence" value="ECO:0007669"/>
    <property type="project" value="TreeGrafter"/>
</dbReference>
<dbReference type="PROSITE" id="PS51409">
    <property type="entry name" value="ARGINASE_2"/>
    <property type="match status" value="1"/>
</dbReference>
<accession>A0A4S9DC13</accession>
<keyword evidence="2" id="KW-0378">Hydrolase</keyword>
<dbReference type="InterPro" id="IPR023696">
    <property type="entry name" value="Ureohydrolase_dom_sf"/>
</dbReference>
<comment type="similarity">
    <text evidence="3">Belongs to the arginase family.</text>
</comment>
<evidence type="ECO:0000256" key="3">
    <source>
        <dbReference type="PROSITE-ProRule" id="PRU00742"/>
    </source>
</evidence>
<protein>
    <recommendedName>
        <fullName evidence="5">Arginase</fullName>
    </recommendedName>
</protein>
<evidence type="ECO:0000256" key="2">
    <source>
        <dbReference type="ARBA" id="ARBA00022801"/>
    </source>
</evidence>
<dbReference type="Pfam" id="PF00491">
    <property type="entry name" value="Arginase"/>
    <property type="match status" value="1"/>
</dbReference>
<comment type="caution">
    <text evidence="4">The sequence shown here is derived from an EMBL/GenBank/DDBJ whole genome shotgun (WGS) entry which is preliminary data.</text>
</comment>
<dbReference type="PANTHER" id="PTHR11358:SF26">
    <property type="entry name" value="GUANIDINO ACID HYDROLASE, MITOCHONDRIAL"/>
    <property type="match status" value="1"/>
</dbReference>
<dbReference type="SUPFAM" id="SSF52768">
    <property type="entry name" value="Arginase/deacetylase"/>
    <property type="match status" value="1"/>
</dbReference>
<dbReference type="InterPro" id="IPR006035">
    <property type="entry name" value="Ureohydrolase"/>
</dbReference>
<dbReference type="GO" id="GO:0008783">
    <property type="term" value="F:agmatinase activity"/>
    <property type="evidence" value="ECO:0007669"/>
    <property type="project" value="TreeGrafter"/>
</dbReference>
<dbReference type="EMBL" id="QZAS01000001">
    <property type="protein sequence ID" value="THX17942.1"/>
    <property type="molecule type" value="Genomic_DNA"/>
</dbReference>
<evidence type="ECO:0008006" key="5">
    <source>
        <dbReference type="Google" id="ProtNLM"/>
    </source>
</evidence>
<organism evidence="4">
    <name type="scientific">Aureobasidium pullulans</name>
    <name type="common">Black yeast</name>
    <name type="synonym">Pullularia pullulans</name>
    <dbReference type="NCBI Taxonomy" id="5580"/>
    <lineage>
        <taxon>Eukaryota</taxon>
        <taxon>Fungi</taxon>
        <taxon>Dikarya</taxon>
        <taxon>Ascomycota</taxon>
        <taxon>Pezizomycotina</taxon>
        <taxon>Dothideomycetes</taxon>
        <taxon>Dothideomycetidae</taxon>
        <taxon>Dothideales</taxon>
        <taxon>Saccotheciaceae</taxon>
        <taxon>Aureobasidium</taxon>
    </lineage>
</organism>
<evidence type="ECO:0000256" key="1">
    <source>
        <dbReference type="ARBA" id="ARBA00022723"/>
    </source>
</evidence>
<name>A0A4S9DC13_AURPU</name>
<dbReference type="AlphaFoldDB" id="A0A4S9DC13"/>
<proteinExistence type="inferred from homology"/>
<evidence type="ECO:0000313" key="4">
    <source>
        <dbReference type="EMBL" id="THX17942.1"/>
    </source>
</evidence>
<dbReference type="GO" id="GO:0046872">
    <property type="term" value="F:metal ion binding"/>
    <property type="evidence" value="ECO:0007669"/>
    <property type="project" value="UniProtKB-KW"/>
</dbReference>
<dbReference type="PANTHER" id="PTHR11358">
    <property type="entry name" value="ARGINASE/AGMATINASE"/>
    <property type="match status" value="1"/>
</dbReference>
<gene>
    <name evidence="4" type="ORF">D6D13_00563</name>
</gene>
<dbReference type="Gene3D" id="3.40.800.10">
    <property type="entry name" value="Ureohydrolase domain"/>
    <property type="match status" value="1"/>
</dbReference>
<keyword evidence="1" id="KW-0479">Metal-binding</keyword>
<sequence length="84" mass="9378">MTAKDEVDRIKEEDDSYWFSDQSNYIHASVEGIAERILTRVGTEVPMYLSVDVGVLDVAFAPGTGTPEAVGWSTRELIRMIARD</sequence>